<evidence type="ECO:0000313" key="1">
    <source>
        <dbReference type="EMBL" id="QJC51736.1"/>
    </source>
</evidence>
<gene>
    <name evidence="1" type="ORF">HGI30_09385</name>
</gene>
<name>A0A6H2GX42_9BACL</name>
<dbReference type="InterPro" id="IPR008964">
    <property type="entry name" value="Invasin/intimin_cell_adhesion"/>
</dbReference>
<keyword evidence="2" id="KW-1185">Reference proteome</keyword>
<dbReference type="Proteomes" id="UP000502136">
    <property type="component" value="Chromosome"/>
</dbReference>
<protein>
    <submittedName>
        <fullName evidence="1">Uncharacterized protein</fullName>
    </submittedName>
</protein>
<evidence type="ECO:0000313" key="2">
    <source>
        <dbReference type="Proteomes" id="UP000502136"/>
    </source>
</evidence>
<accession>A0A6H2GX42</accession>
<dbReference type="RefSeq" id="WP_168907320.1">
    <property type="nucleotide sequence ID" value="NZ_CP051428.1"/>
</dbReference>
<dbReference type="EMBL" id="CP051428">
    <property type="protein sequence ID" value="QJC51736.1"/>
    <property type="molecule type" value="Genomic_DNA"/>
</dbReference>
<organism evidence="1 2">
    <name type="scientific">Paenibacillus albicereus</name>
    <dbReference type="NCBI Taxonomy" id="2726185"/>
    <lineage>
        <taxon>Bacteria</taxon>
        <taxon>Bacillati</taxon>
        <taxon>Bacillota</taxon>
        <taxon>Bacilli</taxon>
        <taxon>Bacillales</taxon>
        <taxon>Paenibacillaceae</taxon>
        <taxon>Paenibacillus</taxon>
    </lineage>
</organism>
<dbReference type="KEGG" id="palr:HGI30_09385"/>
<dbReference type="AlphaFoldDB" id="A0A6H2GX42"/>
<dbReference type="SUPFAM" id="SSF49373">
    <property type="entry name" value="Invasin/intimin cell-adhesion fragments"/>
    <property type="match status" value="1"/>
</dbReference>
<proteinExistence type="predicted"/>
<sequence>MPNFYAQVASDGRVIGRCEYPQPVEHSALVPVSEEQYGQPGLLFARYKGGQLSGTASLLTADKGELSADGVDAVRVRLLVGDWMSRLDESFSGPVQVTVQGQSQAIQAVKGAATFAVTSREPGLLRIATLGLDRNAELYVKAVKPGER</sequence>
<reference evidence="1 2" key="1">
    <citation type="submission" date="2020-04" db="EMBL/GenBank/DDBJ databases">
        <title>Novel Paenibacillus strain UniB2 isolated from commercial digestive syrup.</title>
        <authorList>
            <person name="Thorat V."/>
            <person name="Kirdat K."/>
            <person name="Tiwarekar B."/>
            <person name="Yadav A."/>
        </authorList>
    </citation>
    <scope>NUCLEOTIDE SEQUENCE [LARGE SCALE GENOMIC DNA]</scope>
    <source>
        <strain evidence="1 2">UniB2</strain>
    </source>
</reference>